<dbReference type="GO" id="GO:0003676">
    <property type="term" value="F:nucleic acid binding"/>
    <property type="evidence" value="ECO:0007669"/>
    <property type="project" value="InterPro"/>
</dbReference>
<sequence>MAEHRGAPLSVETKRRILAIRKEERSLGKIRSVLCLRYGVKVSRQGIYMFLKKWDRDQTLVRKTRVPGIGQTKLKEIHKDLIQMWQMENDELTCGEMREKLKDSVGLDVSPTLISKVRKDLGWQAKTGNRTCQLISRKNVRERLQWCLKAVEDKEDFKNVIFTDETTVEMC</sequence>
<dbReference type="InterPro" id="IPR036397">
    <property type="entry name" value="RNaseH_sf"/>
</dbReference>
<protein>
    <recommendedName>
        <fullName evidence="3">Transposase Tc1-like domain-containing protein</fullName>
    </recommendedName>
</protein>
<dbReference type="Proteomes" id="UP000005408">
    <property type="component" value="Unassembled WGS sequence"/>
</dbReference>
<organism evidence="1 2">
    <name type="scientific">Magallana gigas</name>
    <name type="common">Pacific oyster</name>
    <name type="synonym">Crassostrea gigas</name>
    <dbReference type="NCBI Taxonomy" id="29159"/>
    <lineage>
        <taxon>Eukaryota</taxon>
        <taxon>Metazoa</taxon>
        <taxon>Spiralia</taxon>
        <taxon>Lophotrochozoa</taxon>
        <taxon>Mollusca</taxon>
        <taxon>Bivalvia</taxon>
        <taxon>Autobranchia</taxon>
        <taxon>Pteriomorphia</taxon>
        <taxon>Ostreida</taxon>
        <taxon>Ostreoidea</taxon>
        <taxon>Ostreidae</taxon>
        <taxon>Magallana</taxon>
    </lineage>
</organism>
<reference evidence="1" key="1">
    <citation type="submission" date="2022-08" db="UniProtKB">
        <authorList>
            <consortium name="EnsemblMetazoa"/>
        </authorList>
    </citation>
    <scope>IDENTIFICATION</scope>
    <source>
        <strain evidence="1">05x7-T-G4-1.051#20</strain>
    </source>
</reference>
<dbReference type="EnsemblMetazoa" id="G33627.1">
    <property type="protein sequence ID" value="G33627.1:cds"/>
    <property type="gene ID" value="G33627"/>
</dbReference>
<evidence type="ECO:0008006" key="3">
    <source>
        <dbReference type="Google" id="ProtNLM"/>
    </source>
</evidence>
<dbReference type="Gene3D" id="3.30.420.10">
    <property type="entry name" value="Ribonuclease H-like superfamily/Ribonuclease H"/>
    <property type="match status" value="1"/>
</dbReference>
<keyword evidence="2" id="KW-1185">Reference proteome</keyword>
<evidence type="ECO:0000313" key="1">
    <source>
        <dbReference type="EnsemblMetazoa" id="G33627.1:cds"/>
    </source>
</evidence>
<name>A0A8W8ML32_MAGGI</name>
<dbReference type="AlphaFoldDB" id="A0A8W8ML32"/>
<evidence type="ECO:0000313" key="2">
    <source>
        <dbReference type="Proteomes" id="UP000005408"/>
    </source>
</evidence>
<accession>A0A8W8ML32</accession>
<proteinExistence type="predicted"/>